<dbReference type="AlphaFoldDB" id="A0A2P7Q094"/>
<keyword evidence="8" id="KW-1185">Reference proteome</keyword>
<accession>A0A2P7Q094</accession>
<keyword evidence="2" id="KW-0645">Protease</keyword>
<keyword evidence="4" id="KW-0788">Thiol protease</keyword>
<dbReference type="Pfam" id="PF04327">
    <property type="entry name" value="Peptidase_Prp"/>
    <property type="match status" value="1"/>
</dbReference>
<dbReference type="PANTHER" id="PTHR39178">
    <property type="entry name" value="HYPOTHETICAL RIBOSOME-ASSOCIATED PROTEIN"/>
    <property type="match status" value="1"/>
</dbReference>
<dbReference type="GO" id="GO:0005840">
    <property type="term" value="C:ribosome"/>
    <property type="evidence" value="ECO:0007669"/>
    <property type="project" value="UniProtKB-KW"/>
</dbReference>
<name>A0A2P7Q094_9FIRM</name>
<dbReference type="Gene3D" id="3.30.70.1490">
    <property type="entry name" value="Cysteine protease Prp"/>
    <property type="match status" value="1"/>
</dbReference>
<evidence type="ECO:0000256" key="4">
    <source>
        <dbReference type="ARBA" id="ARBA00022807"/>
    </source>
</evidence>
<dbReference type="EMBL" id="JYGE01000004">
    <property type="protein sequence ID" value="PSJ31393.1"/>
    <property type="molecule type" value="Genomic_DNA"/>
</dbReference>
<dbReference type="GO" id="GO:0042254">
    <property type="term" value="P:ribosome biogenesis"/>
    <property type="evidence" value="ECO:0007669"/>
    <property type="project" value="UniProtKB-KW"/>
</dbReference>
<evidence type="ECO:0000313" key="7">
    <source>
        <dbReference type="EMBL" id="PSJ31393.1"/>
    </source>
</evidence>
<evidence type="ECO:0000313" key="8">
    <source>
        <dbReference type="Proteomes" id="UP000241434"/>
    </source>
</evidence>
<evidence type="ECO:0000256" key="3">
    <source>
        <dbReference type="ARBA" id="ARBA00022801"/>
    </source>
</evidence>
<protein>
    <recommendedName>
        <fullName evidence="6">Ribosomal processing cysteine protease Prp</fullName>
    </recommendedName>
</protein>
<dbReference type="PANTHER" id="PTHR39178:SF1">
    <property type="entry name" value="RIBOSOMAL-PROCESSING CYSTEINE PROTEASE PRP"/>
    <property type="match status" value="1"/>
</dbReference>
<gene>
    <name evidence="7" type="ORF">UF10_05560</name>
</gene>
<dbReference type="SUPFAM" id="SSF118010">
    <property type="entry name" value="TM1457-like"/>
    <property type="match status" value="1"/>
</dbReference>
<keyword evidence="3" id="KW-0378">Hydrolase</keyword>
<reference evidence="7" key="1">
    <citation type="thesis" date="2015" institute="Rutgers" country="The State University of New Jersey, 14 College Farm Rd., New Brunswick, NJ, USA">
        <title>Ammonia toxicity in bacteria and its implications for treatment of and resource recovery from highly nitrogenous organic wastes.</title>
        <authorList>
            <person name="Luther A.K."/>
        </authorList>
    </citation>
    <scope>NUCLEOTIDE SEQUENCE</scope>
    <source>
        <strain evidence="7">RT-10B</strain>
    </source>
</reference>
<dbReference type="CDD" id="cd16332">
    <property type="entry name" value="Prp-like"/>
    <property type="match status" value="1"/>
</dbReference>
<dbReference type="InterPro" id="IPR007422">
    <property type="entry name" value="Peptidase_Prp"/>
</dbReference>
<evidence type="ECO:0000256" key="5">
    <source>
        <dbReference type="ARBA" id="ARBA00044503"/>
    </source>
</evidence>
<dbReference type="GO" id="GO:0008234">
    <property type="term" value="F:cysteine-type peptidase activity"/>
    <property type="evidence" value="ECO:0007669"/>
    <property type="project" value="UniProtKB-KW"/>
</dbReference>
<dbReference type="InterPro" id="IPR036764">
    <property type="entry name" value="Peptidase_Prp_sf"/>
</dbReference>
<keyword evidence="7" id="KW-0689">Ribosomal protein</keyword>
<sequence length="105" mass="12008">MIKVTFFYNNDFKIKGFELKGHADYDEFGYDIVCSAATSNSVAVINSLENLQKVSFNKVIAEEGLISCLVKDSDIEKSQLLLQHLRLALEEISREYPKNIKIFEK</sequence>
<dbReference type="OrthoDB" id="48998at2"/>
<evidence type="ECO:0000256" key="2">
    <source>
        <dbReference type="ARBA" id="ARBA00022670"/>
    </source>
</evidence>
<dbReference type="Proteomes" id="UP000241434">
    <property type="component" value="Unassembled WGS sequence"/>
</dbReference>
<keyword evidence="7" id="KW-0687">Ribonucleoprotein</keyword>
<proteinExistence type="inferred from homology"/>
<keyword evidence="1" id="KW-0690">Ribosome biogenesis</keyword>
<dbReference type="RefSeq" id="WP_106776851.1">
    <property type="nucleotide sequence ID" value="NZ_JBGGGQ010000001.1"/>
</dbReference>
<evidence type="ECO:0000256" key="1">
    <source>
        <dbReference type="ARBA" id="ARBA00022517"/>
    </source>
</evidence>
<evidence type="ECO:0000256" key="6">
    <source>
        <dbReference type="ARBA" id="ARBA00044538"/>
    </source>
</evidence>
<comment type="caution">
    <text evidence="7">The sequence shown here is derived from an EMBL/GenBank/DDBJ whole genome shotgun (WGS) entry which is preliminary data.</text>
</comment>
<comment type="similarity">
    <text evidence="5">Belongs to the Prp family.</text>
</comment>
<organism evidence="7 8">
    <name type="scientific">Peptostreptococcus russellii</name>
    <dbReference type="NCBI Taxonomy" id="215200"/>
    <lineage>
        <taxon>Bacteria</taxon>
        <taxon>Bacillati</taxon>
        <taxon>Bacillota</taxon>
        <taxon>Clostridia</taxon>
        <taxon>Peptostreptococcales</taxon>
        <taxon>Peptostreptococcaceae</taxon>
        <taxon>Peptostreptococcus</taxon>
    </lineage>
</organism>
<dbReference type="GO" id="GO:0006508">
    <property type="term" value="P:proteolysis"/>
    <property type="evidence" value="ECO:0007669"/>
    <property type="project" value="UniProtKB-KW"/>
</dbReference>